<dbReference type="AlphaFoldDB" id="A0A4V3XCH8"/>
<keyword evidence="1" id="KW-0472">Membrane</keyword>
<sequence length="400" mass="44748">MSFPWILKLLNAFTLESLRLLLACKVWTANSCQPLLSATSIFNFFPLYLFKLSLVLKAGLREMLSKWPTFNCCRIFVLSYTAIISFLSFLVCLFVLPTNTAGTKTATLNVISGAFFFTSNVSFFALVGPKLRCCRCAAHGVQYVGLEVIWMVVLLPVVVVNTLLSVRIRDSKDVSNSLVSPYSIQEQTALDATTAYTLSNIIVTVSSSIALLLSTYAALLTGLAVYSHMRSHSADIWFSNVVADVPPFVFPPFLRWLRGDYPGDDGASEPDYDTEQWGQLGMIPRRRSPHSTFARNHQRCSTLQATGFHLPGCACTEKLASVPTRPDEFRALQREYRATWTETTLGTATWKNALTSRYSWSRGDRKGGHRRAVSAPAPMVRIPTERERRRSLYYIGFDAV</sequence>
<evidence type="ECO:0000313" key="2">
    <source>
        <dbReference type="EMBL" id="THH05843.1"/>
    </source>
</evidence>
<proteinExistence type="predicted"/>
<comment type="caution">
    <text evidence="2">The sequence shown here is derived from an EMBL/GenBank/DDBJ whole genome shotgun (WGS) entry which is preliminary data.</text>
</comment>
<keyword evidence="1" id="KW-0812">Transmembrane</keyword>
<dbReference type="EMBL" id="SGPK01000233">
    <property type="protein sequence ID" value="THH05843.1"/>
    <property type="molecule type" value="Genomic_DNA"/>
</dbReference>
<reference evidence="2 3" key="1">
    <citation type="submission" date="2019-02" db="EMBL/GenBank/DDBJ databases">
        <title>Genome sequencing of the rare red list fungi Phellinidium pouzarii.</title>
        <authorList>
            <person name="Buettner E."/>
            <person name="Kellner H."/>
        </authorList>
    </citation>
    <scope>NUCLEOTIDE SEQUENCE [LARGE SCALE GENOMIC DNA]</scope>
    <source>
        <strain evidence="2 3">DSM 108285</strain>
    </source>
</reference>
<accession>A0A4V3XCH8</accession>
<keyword evidence="3" id="KW-1185">Reference proteome</keyword>
<organism evidence="2 3">
    <name type="scientific">Phellinidium pouzarii</name>
    <dbReference type="NCBI Taxonomy" id="167371"/>
    <lineage>
        <taxon>Eukaryota</taxon>
        <taxon>Fungi</taxon>
        <taxon>Dikarya</taxon>
        <taxon>Basidiomycota</taxon>
        <taxon>Agaricomycotina</taxon>
        <taxon>Agaricomycetes</taxon>
        <taxon>Hymenochaetales</taxon>
        <taxon>Hymenochaetaceae</taxon>
        <taxon>Phellinidium</taxon>
    </lineage>
</organism>
<feature type="transmembrane region" description="Helical" evidence="1">
    <location>
        <begin position="201"/>
        <end position="226"/>
    </location>
</feature>
<feature type="transmembrane region" description="Helical" evidence="1">
    <location>
        <begin position="75"/>
        <end position="96"/>
    </location>
</feature>
<keyword evidence="1" id="KW-1133">Transmembrane helix</keyword>
<dbReference type="OrthoDB" id="10611037at2759"/>
<feature type="transmembrane region" description="Helical" evidence="1">
    <location>
        <begin position="108"/>
        <end position="127"/>
    </location>
</feature>
<gene>
    <name evidence="2" type="ORF">EW145_g4498</name>
</gene>
<dbReference type="Proteomes" id="UP000308199">
    <property type="component" value="Unassembled WGS sequence"/>
</dbReference>
<feature type="transmembrane region" description="Helical" evidence="1">
    <location>
        <begin position="148"/>
        <end position="168"/>
    </location>
</feature>
<evidence type="ECO:0000313" key="3">
    <source>
        <dbReference type="Proteomes" id="UP000308199"/>
    </source>
</evidence>
<feature type="transmembrane region" description="Helical" evidence="1">
    <location>
        <begin position="35"/>
        <end position="54"/>
    </location>
</feature>
<name>A0A4V3XCH8_9AGAM</name>
<evidence type="ECO:0000256" key="1">
    <source>
        <dbReference type="SAM" id="Phobius"/>
    </source>
</evidence>
<protein>
    <submittedName>
        <fullName evidence="2">Uncharacterized protein</fullName>
    </submittedName>
</protein>